<comment type="caution">
    <text evidence="8">The sequence shown here is derived from an EMBL/GenBank/DDBJ whole genome shotgun (WGS) entry which is preliminary data.</text>
</comment>
<keyword evidence="2" id="KW-1003">Cell membrane</keyword>
<dbReference type="Pfam" id="PF09924">
    <property type="entry name" value="LPG_synthase_C"/>
    <property type="match status" value="1"/>
</dbReference>
<keyword evidence="3" id="KW-0812">Transmembrane</keyword>
<accession>A0AAN4TCM9</accession>
<keyword evidence="5" id="KW-0472">Membrane</keyword>
<dbReference type="InterPro" id="IPR024320">
    <property type="entry name" value="LPG_synthase_C"/>
</dbReference>
<evidence type="ECO:0000313" key="8">
    <source>
        <dbReference type="EMBL" id="GAQ09350.1"/>
    </source>
</evidence>
<proteinExistence type="predicted"/>
<dbReference type="GO" id="GO:0055091">
    <property type="term" value="P:phospholipid homeostasis"/>
    <property type="evidence" value="ECO:0007669"/>
    <property type="project" value="TreeGrafter"/>
</dbReference>
<dbReference type="GO" id="GO:0005886">
    <property type="term" value="C:plasma membrane"/>
    <property type="evidence" value="ECO:0007669"/>
    <property type="project" value="UniProtKB-SubCell"/>
</dbReference>
<dbReference type="PANTHER" id="PTHR34697">
    <property type="entry name" value="PHOSPHATIDYLGLYCEROL LYSYLTRANSFERASE"/>
    <property type="match status" value="1"/>
</dbReference>
<evidence type="ECO:0000256" key="4">
    <source>
        <dbReference type="ARBA" id="ARBA00022989"/>
    </source>
</evidence>
<evidence type="ECO:0000313" key="9">
    <source>
        <dbReference type="Proteomes" id="UP000051487"/>
    </source>
</evidence>
<dbReference type="GO" id="GO:0016755">
    <property type="term" value="F:aminoacyltransferase activity"/>
    <property type="evidence" value="ECO:0007669"/>
    <property type="project" value="TreeGrafter"/>
</dbReference>
<evidence type="ECO:0000256" key="5">
    <source>
        <dbReference type="ARBA" id="ARBA00023136"/>
    </source>
</evidence>
<protein>
    <recommendedName>
        <fullName evidence="7">Phosphatidylglycerol lysyltransferase C-terminal domain-containing protein</fullName>
    </recommendedName>
</protein>
<dbReference type="GO" id="GO:0005869">
    <property type="term" value="C:dynactin complex"/>
    <property type="evidence" value="ECO:0007669"/>
    <property type="project" value="InterPro"/>
</dbReference>
<dbReference type="InterPro" id="IPR051211">
    <property type="entry name" value="PG_lysyltransferase"/>
</dbReference>
<sequence length="672" mass="74646">MALENDAVAGATIELLEARLQRLTYLLTGDASWTGTPTAPAKPASLDDTVSRRLFRLEKDLENLSRNIPAVRDVLQLHDHFPDLFRPTPPQSVPENLTTQNLASIVLSYASAFPETASRLTSLNDLPVPDAQASASLVQLQPRLDQLARTQKEQAREISELRVRTARVLQRWYEVGLVGSGECWAEWEGRLEDVEREVKREEVQSISHIYSMPKKETGEKRFKCCTQKQEATKKTFLLDEISEILSCQLNHPTNTVDISSVSISSGSSRTLHDAAQGEECVPQIKSAKLPGSGHSVSSPGEQPISISTSQSTRHALAAILTLDDLAAVDAIKKLATRARTAALSFKVHNRVALVMGDPLCEPDWFANVLAEFKEYRKRSEWSIAFIGASEVFTEYAKENGWTTMQFGTERVLNPMTNDVLNERAGKRIIVQSKQLLNPSKGNVSLGLYVPAQGEHLDVQRELVRVYDSWREKRNRVAGAKAFITVYDPFSMPGMMIYIYTRGPDGVANGFAAMRHLGANQGYHIDPCIAAPGAPRGVTDLLIVAAMALLHSMRVSYLSLGFEPLETLGDITRLSPLIEKIIRAIYKRTFKQMLFQGKQTFHEKFKPDGSQGSPLFILFPAGAPSPRQLVALSRMSNISIRKLVFARSGKNSKTLLPVKQKMEEQRLGTDRPK</sequence>
<gene>
    <name evidence="8" type="ORF">ALT_6671</name>
</gene>
<dbReference type="AlphaFoldDB" id="A0AAN4TCM9"/>
<dbReference type="Pfam" id="PF07426">
    <property type="entry name" value="Dynactin_p22"/>
    <property type="match status" value="1"/>
</dbReference>
<evidence type="ECO:0000259" key="7">
    <source>
        <dbReference type="Pfam" id="PF09924"/>
    </source>
</evidence>
<name>A0AAN4TCM9_ASPLE</name>
<evidence type="ECO:0000256" key="2">
    <source>
        <dbReference type="ARBA" id="ARBA00022475"/>
    </source>
</evidence>
<dbReference type="PANTHER" id="PTHR34697:SF2">
    <property type="entry name" value="PHOSPHATIDYLGLYCEROL LYSYLTRANSFERASE"/>
    <property type="match status" value="1"/>
</dbReference>
<reference evidence="8 9" key="1">
    <citation type="submission" date="2015-11" db="EMBL/GenBank/DDBJ databases">
        <title>Aspergillus lentulus strain IFM 54703T.</title>
        <authorList>
            <person name="Kusuya Y."/>
            <person name="Sakai K."/>
            <person name="Kamei K."/>
            <person name="Takahashi H."/>
            <person name="Yaguchi T."/>
        </authorList>
    </citation>
    <scope>NUCLEOTIDE SEQUENCE [LARGE SCALE GENOMIC DNA]</scope>
    <source>
        <strain evidence="8 9">IFM 54703</strain>
    </source>
</reference>
<dbReference type="InterPro" id="IPR009991">
    <property type="entry name" value="DCTN3"/>
</dbReference>
<evidence type="ECO:0000256" key="1">
    <source>
        <dbReference type="ARBA" id="ARBA00004651"/>
    </source>
</evidence>
<feature type="domain" description="Phosphatidylglycerol lysyltransferase C-terminal" evidence="7">
    <location>
        <begin position="336"/>
        <end position="607"/>
    </location>
</feature>
<organism evidence="8 9">
    <name type="scientific">Aspergillus lentulus</name>
    <dbReference type="NCBI Taxonomy" id="293939"/>
    <lineage>
        <taxon>Eukaryota</taxon>
        <taxon>Fungi</taxon>
        <taxon>Dikarya</taxon>
        <taxon>Ascomycota</taxon>
        <taxon>Pezizomycotina</taxon>
        <taxon>Eurotiomycetes</taxon>
        <taxon>Eurotiomycetidae</taxon>
        <taxon>Eurotiales</taxon>
        <taxon>Aspergillaceae</taxon>
        <taxon>Aspergillus</taxon>
        <taxon>Aspergillus subgen. Fumigati</taxon>
    </lineage>
</organism>
<dbReference type="Proteomes" id="UP000051487">
    <property type="component" value="Unassembled WGS sequence"/>
</dbReference>
<feature type="coiled-coil region" evidence="6">
    <location>
        <begin position="144"/>
        <end position="204"/>
    </location>
</feature>
<keyword evidence="4" id="KW-1133">Transmembrane helix</keyword>
<evidence type="ECO:0000256" key="3">
    <source>
        <dbReference type="ARBA" id="ARBA00022692"/>
    </source>
</evidence>
<keyword evidence="6" id="KW-0175">Coiled coil</keyword>
<evidence type="ECO:0000256" key="6">
    <source>
        <dbReference type="SAM" id="Coils"/>
    </source>
</evidence>
<dbReference type="GO" id="GO:0061640">
    <property type="term" value="P:cytoskeleton-dependent cytokinesis"/>
    <property type="evidence" value="ECO:0007669"/>
    <property type="project" value="InterPro"/>
</dbReference>
<dbReference type="EMBL" id="BCLY01000012">
    <property type="protein sequence ID" value="GAQ09350.1"/>
    <property type="molecule type" value="Genomic_DNA"/>
</dbReference>
<comment type="subcellular location">
    <subcellularLocation>
        <location evidence="1">Cell membrane</location>
        <topology evidence="1">Multi-pass membrane protein</topology>
    </subcellularLocation>
</comment>